<gene>
    <name evidence="9" type="ORF">KUTeg_008180</name>
</gene>
<comment type="subcellular location">
    <subcellularLocation>
        <location evidence="1">Membrane</location>
        <topology evidence="1">Multi-pass membrane protein</topology>
    </subcellularLocation>
</comment>
<keyword evidence="2 7" id="KW-0812">Transmembrane</keyword>
<reference evidence="9 10" key="1">
    <citation type="submission" date="2022-12" db="EMBL/GenBank/DDBJ databases">
        <title>Chromosome-level genome of Tegillarca granosa.</title>
        <authorList>
            <person name="Kim J."/>
        </authorList>
    </citation>
    <scope>NUCLEOTIDE SEQUENCE [LARGE SCALE GENOMIC DNA]</scope>
    <source>
        <strain evidence="9">Teg-2019</strain>
        <tissue evidence="9">Adductor muscle</tissue>
    </source>
</reference>
<evidence type="ECO:0000256" key="4">
    <source>
        <dbReference type="ARBA" id="ARBA00023002"/>
    </source>
</evidence>
<dbReference type="InterPro" id="IPR017927">
    <property type="entry name" value="FAD-bd_FR_type"/>
</dbReference>
<feature type="domain" description="FAD-binding FR-type" evidence="8">
    <location>
        <begin position="320"/>
        <end position="420"/>
    </location>
</feature>
<dbReference type="SUPFAM" id="SSF52058">
    <property type="entry name" value="L domain-like"/>
    <property type="match status" value="1"/>
</dbReference>
<dbReference type="InterPro" id="IPR013130">
    <property type="entry name" value="Fe3_Rdtase_TM_dom"/>
</dbReference>
<dbReference type="InterPro" id="IPR000778">
    <property type="entry name" value="Cyt_b245_heavy_chain"/>
</dbReference>
<evidence type="ECO:0000259" key="8">
    <source>
        <dbReference type="PROSITE" id="PS51384"/>
    </source>
</evidence>
<feature type="non-terminal residue" evidence="9">
    <location>
        <position position="420"/>
    </location>
</feature>
<dbReference type="Pfam" id="PF01794">
    <property type="entry name" value="Ferric_reduct"/>
    <property type="match status" value="1"/>
</dbReference>
<dbReference type="SUPFAM" id="SSF63380">
    <property type="entry name" value="Riboflavin synthase domain-like"/>
    <property type="match status" value="1"/>
</dbReference>
<keyword evidence="3 7" id="KW-1133">Transmembrane helix</keyword>
<comment type="catalytic activity">
    <reaction evidence="6">
        <text>NADPH + 2 O2 = 2 superoxide + NADP(+) + H(+)</text>
        <dbReference type="Rhea" id="RHEA:63180"/>
        <dbReference type="ChEBI" id="CHEBI:15378"/>
        <dbReference type="ChEBI" id="CHEBI:15379"/>
        <dbReference type="ChEBI" id="CHEBI:18421"/>
        <dbReference type="ChEBI" id="CHEBI:57783"/>
        <dbReference type="ChEBI" id="CHEBI:58349"/>
    </reaction>
</comment>
<evidence type="ECO:0000313" key="10">
    <source>
        <dbReference type="Proteomes" id="UP001217089"/>
    </source>
</evidence>
<dbReference type="PANTHER" id="PTHR11972:SF191">
    <property type="entry name" value="FAD-BINDING FR-TYPE DOMAIN-CONTAINING PROTEIN"/>
    <property type="match status" value="1"/>
</dbReference>
<sequence length="420" mass="48348">MSSLPSLPNGTYLNPFRSGDSLSLKKSAVYLNAVSAKHAFLMSVHMHFKSFVKFKDDPIKEGLQTIAGISGVVITLALIVMVSSSTELIRRCYFEIFWFTHHLFVIFFIGLVVHGIHIWKGIVRSQSNIDVHDPLAWQWTLLPIVIYIVERCIRFYRSQQQLIITKMKKKGFQMGPGQYIFIQCPSISRLEWHPFTLTSMGLGQYIFIQCPSISRLEWHPFTLTSMGLGQYIFIQCPSISRLEWHPFTLTSMGLGQYIFIQCPSISRLEWHPFTLTSMGLGQYIFIQCPSISRLEWHPFTLTSMGLGQYIFIQCPSISRLEWHPFTLTSMGLGQYIFIQCPSISRLEWHPFTLTSMGLGQYIFIQCPSISRLEWHPFTLTSAPEDDFFSVHIRRVGDWTEALGKALHVDDDDTEQNKNLP</sequence>
<comment type="caution">
    <text evidence="9">The sequence shown here is derived from an EMBL/GenBank/DDBJ whole genome shotgun (WGS) entry which is preliminary data.</text>
</comment>
<evidence type="ECO:0000256" key="3">
    <source>
        <dbReference type="ARBA" id="ARBA00022989"/>
    </source>
</evidence>
<dbReference type="PRINTS" id="PR00466">
    <property type="entry name" value="GP91PHOX"/>
</dbReference>
<dbReference type="InterPro" id="IPR050369">
    <property type="entry name" value="RBOH/FRE"/>
</dbReference>
<feature type="transmembrane region" description="Helical" evidence="7">
    <location>
        <begin position="63"/>
        <end position="84"/>
    </location>
</feature>
<dbReference type="InterPro" id="IPR017938">
    <property type="entry name" value="Riboflavin_synthase-like_b-brl"/>
</dbReference>
<organism evidence="9 10">
    <name type="scientific">Tegillarca granosa</name>
    <name type="common">Malaysian cockle</name>
    <name type="synonym">Anadara granosa</name>
    <dbReference type="NCBI Taxonomy" id="220873"/>
    <lineage>
        <taxon>Eukaryota</taxon>
        <taxon>Metazoa</taxon>
        <taxon>Spiralia</taxon>
        <taxon>Lophotrochozoa</taxon>
        <taxon>Mollusca</taxon>
        <taxon>Bivalvia</taxon>
        <taxon>Autobranchia</taxon>
        <taxon>Pteriomorphia</taxon>
        <taxon>Arcoida</taxon>
        <taxon>Arcoidea</taxon>
        <taxon>Arcidae</taxon>
        <taxon>Tegillarca</taxon>
    </lineage>
</organism>
<dbReference type="PROSITE" id="PS51384">
    <property type="entry name" value="FAD_FR"/>
    <property type="match status" value="1"/>
</dbReference>
<protein>
    <recommendedName>
        <fullName evidence="8">FAD-binding FR-type domain-containing protein</fullName>
    </recommendedName>
</protein>
<evidence type="ECO:0000256" key="1">
    <source>
        <dbReference type="ARBA" id="ARBA00004141"/>
    </source>
</evidence>
<evidence type="ECO:0000256" key="7">
    <source>
        <dbReference type="SAM" id="Phobius"/>
    </source>
</evidence>
<accession>A0ABQ9F8G0</accession>
<dbReference type="Proteomes" id="UP001217089">
    <property type="component" value="Unassembled WGS sequence"/>
</dbReference>
<keyword evidence="4" id="KW-0560">Oxidoreductase</keyword>
<dbReference type="Gene3D" id="3.80.10.10">
    <property type="entry name" value="Ribonuclease Inhibitor"/>
    <property type="match status" value="1"/>
</dbReference>
<keyword evidence="10" id="KW-1185">Reference proteome</keyword>
<dbReference type="PANTHER" id="PTHR11972">
    <property type="entry name" value="NADPH OXIDASE"/>
    <property type="match status" value="1"/>
</dbReference>
<evidence type="ECO:0000256" key="6">
    <source>
        <dbReference type="ARBA" id="ARBA00049908"/>
    </source>
</evidence>
<evidence type="ECO:0000256" key="5">
    <source>
        <dbReference type="ARBA" id="ARBA00023136"/>
    </source>
</evidence>
<name>A0ABQ9F8G0_TEGGR</name>
<feature type="transmembrane region" description="Helical" evidence="7">
    <location>
        <begin position="96"/>
        <end position="116"/>
    </location>
</feature>
<evidence type="ECO:0000256" key="2">
    <source>
        <dbReference type="ARBA" id="ARBA00022692"/>
    </source>
</evidence>
<dbReference type="EMBL" id="JARBDR010000342">
    <property type="protein sequence ID" value="KAJ8313619.1"/>
    <property type="molecule type" value="Genomic_DNA"/>
</dbReference>
<evidence type="ECO:0000313" key="9">
    <source>
        <dbReference type="EMBL" id="KAJ8313619.1"/>
    </source>
</evidence>
<dbReference type="InterPro" id="IPR032675">
    <property type="entry name" value="LRR_dom_sf"/>
</dbReference>
<proteinExistence type="predicted"/>
<dbReference type="InterPro" id="IPR013112">
    <property type="entry name" value="FAD-bd_8"/>
</dbReference>
<keyword evidence="5 7" id="KW-0472">Membrane</keyword>
<dbReference type="Pfam" id="PF08022">
    <property type="entry name" value="FAD_binding_8"/>
    <property type="match status" value="8"/>
</dbReference>